<dbReference type="Proteomes" id="UP000739180">
    <property type="component" value="Unassembled WGS sequence"/>
</dbReference>
<evidence type="ECO:0000256" key="5">
    <source>
        <dbReference type="ARBA" id="ARBA00023004"/>
    </source>
</evidence>
<dbReference type="InterPro" id="IPR002321">
    <property type="entry name" value="Cyt_c_II"/>
</dbReference>
<keyword evidence="1" id="KW-0813">Transport</keyword>
<dbReference type="Gene3D" id="1.20.120.10">
    <property type="entry name" value="Cytochrome c/b562"/>
    <property type="match status" value="1"/>
</dbReference>
<reference evidence="6 7" key="1">
    <citation type="submission" date="2019-05" db="EMBL/GenBank/DDBJ databases">
        <title>Genome of Alcanivorax gelatiniphagus, an oil degrading marine bacteria.</title>
        <authorList>
            <person name="Kwon K.K."/>
        </authorList>
    </citation>
    <scope>NUCLEOTIDE SEQUENCE [LARGE SCALE GENOMIC DNA]</scope>
    <source>
        <strain evidence="6 7">MEBiC 08158</strain>
    </source>
</reference>
<evidence type="ECO:0000313" key="6">
    <source>
        <dbReference type="EMBL" id="TMW12443.1"/>
    </source>
</evidence>
<evidence type="ECO:0000313" key="7">
    <source>
        <dbReference type="Proteomes" id="UP000739180"/>
    </source>
</evidence>
<evidence type="ECO:0000256" key="4">
    <source>
        <dbReference type="ARBA" id="ARBA00022982"/>
    </source>
</evidence>
<dbReference type="InterPro" id="IPR010980">
    <property type="entry name" value="Cyt_c/b562"/>
</dbReference>
<gene>
    <name evidence="6" type="ORF">FGS76_11045</name>
</gene>
<keyword evidence="5" id="KW-0408">Iron</keyword>
<dbReference type="InterPro" id="IPR015984">
    <property type="entry name" value="Cyt_c_prime_subgr"/>
</dbReference>
<dbReference type="PROSITE" id="PS51009">
    <property type="entry name" value="CYTCII"/>
    <property type="match status" value="1"/>
</dbReference>
<sequence>MMRSPRRKTGSSIDHEGTPAMNKPALLLLPIAALLLSACSSGPNEAASYRHSIFHVIAWHFGPLGAMAKGEQPFDQALFERKAGILENLAQLPWEGFQEGTADGSDAKPEIWENKADFDAKADDLMRETAELSRLSREGDQQAMLAQVGQVGQACKACHQEYRK</sequence>
<dbReference type="Pfam" id="PF01322">
    <property type="entry name" value="Cytochrom_C_2"/>
    <property type="match status" value="1"/>
</dbReference>
<keyword evidence="7" id="KW-1185">Reference proteome</keyword>
<proteinExistence type="predicted"/>
<evidence type="ECO:0000256" key="2">
    <source>
        <dbReference type="ARBA" id="ARBA00022617"/>
    </source>
</evidence>
<dbReference type="InterPro" id="IPR012127">
    <property type="entry name" value="Cyt_c_prime"/>
</dbReference>
<keyword evidence="3" id="KW-0479">Metal-binding</keyword>
<comment type="caution">
    <text evidence="6">The sequence shown here is derived from an EMBL/GenBank/DDBJ whole genome shotgun (WGS) entry which is preliminary data.</text>
</comment>
<evidence type="ECO:0000256" key="1">
    <source>
        <dbReference type="ARBA" id="ARBA00022448"/>
    </source>
</evidence>
<keyword evidence="4" id="KW-0249">Electron transport</keyword>
<evidence type="ECO:0000256" key="3">
    <source>
        <dbReference type="ARBA" id="ARBA00022723"/>
    </source>
</evidence>
<dbReference type="PRINTS" id="PR00608">
    <property type="entry name" value="CYTCHROMECII"/>
</dbReference>
<keyword evidence="2" id="KW-0349">Heme</keyword>
<protein>
    <submittedName>
        <fullName evidence="6">Cytochrome c</fullName>
    </submittedName>
</protein>
<dbReference type="EMBL" id="VCQT01000034">
    <property type="protein sequence ID" value="TMW12443.1"/>
    <property type="molecule type" value="Genomic_DNA"/>
</dbReference>
<accession>A0ABY2XK76</accession>
<dbReference type="PIRSF" id="PIRSF000027">
    <property type="entry name" value="Cytc_c_prime"/>
    <property type="match status" value="1"/>
</dbReference>
<dbReference type="SUPFAM" id="SSF47175">
    <property type="entry name" value="Cytochromes"/>
    <property type="match status" value="1"/>
</dbReference>
<name>A0ABY2XK76_9GAMM</name>
<organism evidence="6 7">
    <name type="scientific">Alloalcanivorax gelatiniphagus</name>
    <dbReference type="NCBI Taxonomy" id="1194167"/>
    <lineage>
        <taxon>Bacteria</taxon>
        <taxon>Pseudomonadati</taxon>
        <taxon>Pseudomonadota</taxon>
        <taxon>Gammaproteobacteria</taxon>
        <taxon>Oceanospirillales</taxon>
        <taxon>Alcanivoracaceae</taxon>
        <taxon>Alloalcanivorax</taxon>
    </lineage>
</organism>